<name>A0ABS7JR35_9SPHN</name>
<gene>
    <name evidence="2" type="ORF">K3181_01340</name>
</gene>
<evidence type="ECO:0008006" key="4">
    <source>
        <dbReference type="Google" id="ProtNLM"/>
    </source>
</evidence>
<sequence>MNARLLAGAIALGSIALSTPVLADDPNDPSMRSRQARERDAAIIRQLNLEQLRYVQKRDAEQAKGWQATRDYPNQLAEHEKRMAAWRHAVRMCESGHYEYCAR</sequence>
<organism evidence="2 3">
    <name type="scientific">Qipengyuania mesophila</name>
    <dbReference type="NCBI Taxonomy" id="2867246"/>
    <lineage>
        <taxon>Bacteria</taxon>
        <taxon>Pseudomonadati</taxon>
        <taxon>Pseudomonadota</taxon>
        <taxon>Alphaproteobacteria</taxon>
        <taxon>Sphingomonadales</taxon>
        <taxon>Erythrobacteraceae</taxon>
        <taxon>Qipengyuania</taxon>
    </lineage>
</organism>
<proteinExistence type="predicted"/>
<accession>A0ABS7JR35</accession>
<reference evidence="2 3" key="1">
    <citation type="submission" date="2021-08" db="EMBL/GenBank/DDBJ databases">
        <title>Comparative Genomics Analysis of the Genus Qipengyuania Reveals Extensive Genetic Diversity and Metabolic Versatility, Including the Description of Fifteen Novel Species.</title>
        <authorList>
            <person name="Liu Y."/>
        </authorList>
    </citation>
    <scope>NUCLEOTIDE SEQUENCE [LARGE SCALE GENOMIC DNA]</scope>
    <source>
        <strain evidence="2 3">YG27</strain>
    </source>
</reference>
<feature type="signal peptide" evidence="1">
    <location>
        <begin position="1"/>
        <end position="23"/>
    </location>
</feature>
<dbReference type="RefSeq" id="WP_221600096.1">
    <property type="nucleotide sequence ID" value="NZ_JAIGNU010000001.1"/>
</dbReference>
<evidence type="ECO:0000313" key="3">
    <source>
        <dbReference type="Proteomes" id="UP000782554"/>
    </source>
</evidence>
<evidence type="ECO:0000256" key="1">
    <source>
        <dbReference type="SAM" id="SignalP"/>
    </source>
</evidence>
<dbReference type="Proteomes" id="UP000782554">
    <property type="component" value="Unassembled WGS sequence"/>
</dbReference>
<comment type="caution">
    <text evidence="2">The sequence shown here is derived from an EMBL/GenBank/DDBJ whole genome shotgun (WGS) entry which is preliminary data.</text>
</comment>
<keyword evidence="3" id="KW-1185">Reference proteome</keyword>
<keyword evidence="1" id="KW-0732">Signal</keyword>
<dbReference type="EMBL" id="JAIGNU010000001">
    <property type="protein sequence ID" value="MBX7500084.1"/>
    <property type="molecule type" value="Genomic_DNA"/>
</dbReference>
<protein>
    <recommendedName>
        <fullName evidence="4">DUF4148 domain-containing protein</fullName>
    </recommendedName>
</protein>
<feature type="chain" id="PRO_5045523468" description="DUF4148 domain-containing protein" evidence="1">
    <location>
        <begin position="24"/>
        <end position="103"/>
    </location>
</feature>
<evidence type="ECO:0000313" key="2">
    <source>
        <dbReference type="EMBL" id="MBX7500084.1"/>
    </source>
</evidence>